<comment type="catalytic activity">
    <reaction evidence="8">
        <text>L-cysteinyl-[protein] + hexadecanoyl-CoA = S-hexadecanoyl-L-cysteinyl-[protein] + CoA</text>
        <dbReference type="Rhea" id="RHEA:36683"/>
        <dbReference type="Rhea" id="RHEA-COMP:10131"/>
        <dbReference type="Rhea" id="RHEA-COMP:11032"/>
        <dbReference type="ChEBI" id="CHEBI:29950"/>
        <dbReference type="ChEBI" id="CHEBI:57287"/>
        <dbReference type="ChEBI" id="CHEBI:57379"/>
        <dbReference type="ChEBI" id="CHEBI:74151"/>
        <dbReference type="EC" id="2.3.1.225"/>
    </reaction>
</comment>
<keyword evidence="12" id="KW-1185">Reference proteome</keyword>
<keyword evidence="3 8" id="KW-0812">Transmembrane</keyword>
<name>A0AAU9JWN8_9CILI</name>
<dbReference type="EMBL" id="CAJZBQ010000054">
    <property type="protein sequence ID" value="CAG9332133.1"/>
    <property type="molecule type" value="Genomic_DNA"/>
</dbReference>
<sequence>MELRRIKTPVLMLLFDMTMLFALFFSSEYFADLESVDTISFWIISILKVFLYSLTSLKNPGFINYPITNTNLDKNNAKTIEQASQDFSIEVKECKKTFGNPTSGLSFIALNEENPQDLLAKPEKCLSTIQDSDRPKEPHNNGDQEINSYPQEIHEEEIETQRDRDNESIIKIEPSEDIIIVETRFCTVCNLEQPIRAKHCKECRRCVALHDHHCPWLGVCVGEKNRFYFYWYLVVQCIQLWWANIWNILSFESSSSVIYWLVENWLRLLLMIVLLFFTLMVTCLLGFHSYLALHNVTTWEIMSWSKISYLKNWPEGSQSPFSKGFVGNLYQYCCEKLPESYRVWEIPRIVKNKENI</sequence>
<feature type="domain" description="Palmitoyltransferase DHHC" evidence="10">
    <location>
        <begin position="182"/>
        <end position="304"/>
    </location>
</feature>
<comment type="caution">
    <text evidence="11">The sequence shown here is derived from an EMBL/GenBank/DDBJ whole genome shotgun (WGS) entry which is preliminary data.</text>
</comment>
<comment type="subcellular location">
    <subcellularLocation>
        <location evidence="1">Membrane</location>
        <topology evidence="1">Multi-pass membrane protein</topology>
    </subcellularLocation>
</comment>
<protein>
    <recommendedName>
        <fullName evidence="8">Palmitoyltransferase</fullName>
        <ecNumber evidence="8">2.3.1.225</ecNumber>
    </recommendedName>
</protein>
<keyword evidence="4 8" id="KW-1133">Transmembrane helix</keyword>
<reference evidence="11" key="1">
    <citation type="submission" date="2021-09" db="EMBL/GenBank/DDBJ databases">
        <authorList>
            <consortium name="AG Swart"/>
            <person name="Singh M."/>
            <person name="Singh A."/>
            <person name="Seah K."/>
            <person name="Emmerich C."/>
        </authorList>
    </citation>
    <scope>NUCLEOTIDE SEQUENCE</scope>
    <source>
        <strain evidence="11">ATCC30299</strain>
    </source>
</reference>
<dbReference type="AlphaFoldDB" id="A0AAU9JWN8"/>
<keyword evidence="2 8" id="KW-0808">Transferase</keyword>
<dbReference type="GO" id="GO:0016020">
    <property type="term" value="C:membrane"/>
    <property type="evidence" value="ECO:0007669"/>
    <property type="project" value="UniProtKB-SubCell"/>
</dbReference>
<evidence type="ECO:0000256" key="5">
    <source>
        <dbReference type="ARBA" id="ARBA00023136"/>
    </source>
</evidence>
<evidence type="ECO:0000256" key="3">
    <source>
        <dbReference type="ARBA" id="ARBA00022692"/>
    </source>
</evidence>
<dbReference type="PANTHER" id="PTHR22883:SF23">
    <property type="entry name" value="PALMITOYLTRANSFERASE ZDHHC6"/>
    <property type="match status" value="1"/>
</dbReference>
<dbReference type="InterPro" id="IPR001594">
    <property type="entry name" value="Palmitoyltrfase_DHHC"/>
</dbReference>
<feature type="transmembrane region" description="Helical" evidence="8">
    <location>
        <begin position="269"/>
        <end position="293"/>
    </location>
</feature>
<feature type="transmembrane region" description="Helical" evidence="8">
    <location>
        <begin position="39"/>
        <end position="57"/>
    </location>
</feature>
<evidence type="ECO:0000256" key="7">
    <source>
        <dbReference type="ARBA" id="ARBA00038298"/>
    </source>
</evidence>
<evidence type="ECO:0000256" key="2">
    <source>
        <dbReference type="ARBA" id="ARBA00022679"/>
    </source>
</evidence>
<evidence type="ECO:0000256" key="4">
    <source>
        <dbReference type="ARBA" id="ARBA00022989"/>
    </source>
</evidence>
<evidence type="ECO:0000256" key="9">
    <source>
        <dbReference type="SAM" id="MobiDB-lite"/>
    </source>
</evidence>
<organism evidence="11 12">
    <name type="scientific">Blepharisma stoltei</name>
    <dbReference type="NCBI Taxonomy" id="1481888"/>
    <lineage>
        <taxon>Eukaryota</taxon>
        <taxon>Sar</taxon>
        <taxon>Alveolata</taxon>
        <taxon>Ciliophora</taxon>
        <taxon>Postciliodesmatophora</taxon>
        <taxon>Heterotrichea</taxon>
        <taxon>Heterotrichida</taxon>
        <taxon>Blepharismidae</taxon>
        <taxon>Blepharisma</taxon>
    </lineage>
</organism>
<evidence type="ECO:0000259" key="10">
    <source>
        <dbReference type="Pfam" id="PF01529"/>
    </source>
</evidence>
<proteinExistence type="inferred from homology"/>
<evidence type="ECO:0000313" key="12">
    <source>
        <dbReference type="Proteomes" id="UP001162131"/>
    </source>
</evidence>
<dbReference type="InterPro" id="IPR039859">
    <property type="entry name" value="PFA4/ZDH16/20/ERF2-like"/>
</dbReference>
<evidence type="ECO:0000256" key="8">
    <source>
        <dbReference type="RuleBase" id="RU079119"/>
    </source>
</evidence>
<dbReference type="EC" id="2.3.1.225" evidence="8"/>
<feature type="transmembrane region" description="Helical" evidence="8">
    <location>
        <begin position="229"/>
        <end position="249"/>
    </location>
</feature>
<evidence type="ECO:0000313" key="11">
    <source>
        <dbReference type="EMBL" id="CAG9332133.1"/>
    </source>
</evidence>
<dbReference type="GO" id="GO:0019706">
    <property type="term" value="F:protein-cysteine S-palmitoyltransferase activity"/>
    <property type="evidence" value="ECO:0007669"/>
    <property type="project" value="UniProtKB-EC"/>
</dbReference>
<dbReference type="GO" id="GO:0005783">
    <property type="term" value="C:endoplasmic reticulum"/>
    <property type="evidence" value="ECO:0007669"/>
    <property type="project" value="TreeGrafter"/>
</dbReference>
<feature type="region of interest" description="Disordered" evidence="9">
    <location>
        <begin position="129"/>
        <end position="151"/>
    </location>
</feature>
<evidence type="ECO:0000256" key="1">
    <source>
        <dbReference type="ARBA" id="ARBA00004141"/>
    </source>
</evidence>
<dbReference type="Proteomes" id="UP001162131">
    <property type="component" value="Unassembled WGS sequence"/>
</dbReference>
<gene>
    <name evidence="11" type="ORF">BSTOLATCC_MIC55587</name>
</gene>
<feature type="compositionally biased region" description="Basic and acidic residues" evidence="9">
    <location>
        <begin position="131"/>
        <end position="142"/>
    </location>
</feature>
<dbReference type="PANTHER" id="PTHR22883">
    <property type="entry name" value="ZINC FINGER DHHC DOMAIN CONTAINING PROTEIN"/>
    <property type="match status" value="1"/>
</dbReference>
<evidence type="ECO:0000256" key="6">
    <source>
        <dbReference type="ARBA" id="ARBA00023315"/>
    </source>
</evidence>
<comment type="similarity">
    <text evidence="7">Belongs to the DHHC palmitoyltransferase family. PFA5 subfamily.</text>
</comment>
<accession>A0AAU9JWN8</accession>
<dbReference type="Pfam" id="PF01529">
    <property type="entry name" value="DHHC"/>
    <property type="match status" value="1"/>
</dbReference>
<dbReference type="GO" id="GO:0005794">
    <property type="term" value="C:Golgi apparatus"/>
    <property type="evidence" value="ECO:0007669"/>
    <property type="project" value="TreeGrafter"/>
</dbReference>
<dbReference type="PROSITE" id="PS50216">
    <property type="entry name" value="DHHC"/>
    <property type="match status" value="1"/>
</dbReference>
<keyword evidence="6 8" id="KW-0012">Acyltransferase</keyword>
<keyword evidence="5 8" id="KW-0472">Membrane</keyword>
<comment type="domain">
    <text evidence="8">The DHHC domain is required for palmitoyltransferase activity.</text>
</comment>
<feature type="transmembrane region" description="Helical" evidence="8">
    <location>
        <begin position="9"/>
        <end position="27"/>
    </location>
</feature>
<dbReference type="GO" id="GO:0006612">
    <property type="term" value="P:protein targeting to membrane"/>
    <property type="evidence" value="ECO:0007669"/>
    <property type="project" value="TreeGrafter"/>
</dbReference>